<feature type="domain" description="R3H" evidence="7">
    <location>
        <begin position="241"/>
        <end position="307"/>
    </location>
</feature>
<accession>A0A1Q6R332</accession>
<dbReference type="STRING" id="626940.BHW43_08715"/>
<dbReference type="Proteomes" id="UP000186777">
    <property type="component" value="Unassembled WGS sequence"/>
</dbReference>
<dbReference type="GO" id="GO:0005737">
    <property type="term" value="C:cytoplasm"/>
    <property type="evidence" value="ECO:0007669"/>
    <property type="project" value="UniProtKB-SubCell"/>
</dbReference>
<evidence type="ECO:0000313" key="9">
    <source>
        <dbReference type="Proteomes" id="UP000186777"/>
    </source>
</evidence>
<evidence type="ECO:0000313" key="8">
    <source>
        <dbReference type="EMBL" id="OLA36782.1"/>
    </source>
</evidence>
<dbReference type="SMART" id="SM00393">
    <property type="entry name" value="R3H"/>
    <property type="match status" value="1"/>
</dbReference>
<keyword evidence="5 6" id="KW-0961">Cell wall biogenesis/degradation</keyword>
<dbReference type="CDD" id="cd02644">
    <property type="entry name" value="R3H_jag"/>
    <property type="match status" value="1"/>
</dbReference>
<comment type="domain">
    <text evidence="6">Has an N-terminal Jag-N domain and 2 RNA-binding domains (KH and R3H).</text>
</comment>
<sequence>MAFVEKTGKSVDEAVAAALAELNVTADQAVVEVLEEAKKGFLGFGRKDARVRVSVKPAEAEAEKTAEAAPAAEKTVSEAAADAVAAVKVAATVAAGALAKKADAVKADAAVAAEDFKKKAADAKDDAVDDAIAALNALKSERRERQNREPRKYNVSDEAVAAAKEFLQKIFNAMHIEVAMEKFINKNDGSVTFRLHGDDMGILIGKHGQTLDSLQYLTNLVANKNSNERVRVIIDVEDYRDRRIETLNRLAARLADKVKRTGERVALEPMNPHERKIIHMALQGDRRVTTLSEGDEPYRHVVIELKK</sequence>
<comment type="similarity">
    <text evidence="6">Belongs to the KhpB RNA-binding protein family.</text>
</comment>
<dbReference type="GO" id="GO:0008360">
    <property type="term" value="P:regulation of cell shape"/>
    <property type="evidence" value="ECO:0007669"/>
    <property type="project" value="UniProtKB-KW"/>
</dbReference>
<dbReference type="NCBIfam" id="NF041568">
    <property type="entry name" value="Jag_EloR"/>
    <property type="match status" value="1"/>
</dbReference>
<dbReference type="RefSeq" id="WP_246869426.1">
    <property type="nucleotide sequence ID" value="NZ_CATXFH010000010.1"/>
</dbReference>
<dbReference type="EMBL" id="MNTG01000040">
    <property type="protein sequence ID" value="OLA36782.1"/>
    <property type="molecule type" value="Genomic_DNA"/>
</dbReference>
<comment type="function">
    <text evidence="6">A probable RNA chaperone. Forms a complex with KhpA which binds to cellular RNA and controls its expression. Plays a role in peptidoglycan (PG) homeostasis and cell length regulation.</text>
</comment>
<evidence type="ECO:0000256" key="1">
    <source>
        <dbReference type="ARBA" id="ARBA00022490"/>
    </source>
</evidence>
<evidence type="ECO:0000256" key="6">
    <source>
        <dbReference type="HAMAP-Rule" id="MF_00867"/>
    </source>
</evidence>
<comment type="subcellular location">
    <subcellularLocation>
        <location evidence="6">Cytoplasm</location>
    </subcellularLocation>
</comment>
<keyword evidence="3 6" id="KW-0133">Cell shape</keyword>
<dbReference type="PANTHER" id="PTHR35800">
    <property type="entry name" value="PROTEIN JAG"/>
    <property type="match status" value="1"/>
</dbReference>
<dbReference type="Pfam" id="PF14804">
    <property type="entry name" value="Jag_N"/>
    <property type="match status" value="1"/>
</dbReference>
<dbReference type="Gene3D" id="3.30.30.80">
    <property type="entry name" value="probable RNA-binding protein from clostridium symbiosum atcc 14940"/>
    <property type="match status" value="1"/>
</dbReference>
<dbReference type="GO" id="GO:0071555">
    <property type="term" value="P:cell wall organization"/>
    <property type="evidence" value="ECO:0007669"/>
    <property type="project" value="UniProtKB-KW"/>
</dbReference>
<dbReference type="Gene3D" id="3.30.1370.50">
    <property type="entry name" value="R3H-like domain"/>
    <property type="match status" value="1"/>
</dbReference>
<protein>
    <recommendedName>
        <fullName evidence="6">RNA-binding protein KhpB</fullName>
    </recommendedName>
    <alternativeName>
        <fullName evidence="6">RNA-binding protein EloR</fullName>
    </alternativeName>
</protein>
<comment type="caution">
    <text evidence="8">The sequence shown here is derived from an EMBL/GenBank/DDBJ whole genome shotgun (WGS) entry which is preliminary data.</text>
</comment>
<dbReference type="InterPro" id="IPR032782">
    <property type="entry name" value="KhpB_N"/>
</dbReference>
<keyword evidence="1 6" id="KW-0963">Cytoplasm</keyword>
<proteinExistence type="inferred from homology"/>
<comment type="subunit">
    <text evidence="6">Forms a complex with KhpA.</text>
</comment>
<evidence type="ECO:0000256" key="3">
    <source>
        <dbReference type="ARBA" id="ARBA00022960"/>
    </source>
</evidence>
<gene>
    <name evidence="6" type="primary">khpB</name>
    <name evidence="6" type="synonym">eloR</name>
    <name evidence="8" type="ORF">BHW43_08715</name>
</gene>
<dbReference type="InterPro" id="IPR015946">
    <property type="entry name" value="KH_dom-like_a/b"/>
</dbReference>
<dbReference type="InterPro" id="IPR039247">
    <property type="entry name" value="KhpB"/>
</dbReference>
<dbReference type="InterPro" id="IPR034079">
    <property type="entry name" value="R3H_KhpB"/>
</dbReference>
<keyword evidence="2 6" id="KW-0694">RNA-binding</keyword>
<dbReference type="Gene3D" id="3.30.300.20">
    <property type="match status" value="1"/>
</dbReference>
<keyword evidence="4 6" id="KW-0143">Chaperone</keyword>
<comment type="caution">
    <text evidence="6">Lacks conserved residue(s) required for the propagation of feature annotation.</text>
</comment>
<evidence type="ECO:0000256" key="4">
    <source>
        <dbReference type="ARBA" id="ARBA00023186"/>
    </source>
</evidence>
<dbReference type="CDD" id="cd02414">
    <property type="entry name" value="KH-II_Jag"/>
    <property type="match status" value="1"/>
</dbReference>
<dbReference type="PANTHER" id="PTHR35800:SF1">
    <property type="entry name" value="RNA-BINDING PROTEIN KHPB"/>
    <property type="match status" value="1"/>
</dbReference>
<reference evidence="8 9" key="1">
    <citation type="journal article" date="2016" name="Nat. Biotechnol.">
        <title>Measurement of bacterial replication rates in microbial communities.</title>
        <authorList>
            <person name="Brown C.T."/>
            <person name="Olm M.R."/>
            <person name="Thomas B.C."/>
            <person name="Banfield J.F."/>
        </authorList>
    </citation>
    <scope>NUCLEOTIDE SEQUENCE [LARGE SCALE GENOMIC DNA]</scope>
    <source>
        <strain evidence="8">46_33</strain>
    </source>
</reference>
<dbReference type="Pfam" id="PF01424">
    <property type="entry name" value="R3H"/>
    <property type="match status" value="1"/>
</dbReference>
<dbReference type="Pfam" id="PF13083">
    <property type="entry name" value="KH_KhpA-B"/>
    <property type="match status" value="1"/>
</dbReference>
<dbReference type="InterPro" id="IPR038008">
    <property type="entry name" value="Jag_KH"/>
</dbReference>
<dbReference type="SMART" id="SM01245">
    <property type="entry name" value="Jag_N"/>
    <property type="match status" value="1"/>
</dbReference>
<dbReference type="GO" id="GO:0009252">
    <property type="term" value="P:peptidoglycan biosynthetic process"/>
    <property type="evidence" value="ECO:0007669"/>
    <property type="project" value="UniProtKB-UniRule"/>
</dbReference>
<organism evidence="8 9">
    <name type="scientific">Phascolarctobacterium succinatutens</name>
    <dbReference type="NCBI Taxonomy" id="626940"/>
    <lineage>
        <taxon>Bacteria</taxon>
        <taxon>Bacillati</taxon>
        <taxon>Bacillota</taxon>
        <taxon>Negativicutes</taxon>
        <taxon>Acidaminococcales</taxon>
        <taxon>Acidaminococcaceae</taxon>
        <taxon>Phascolarctobacterium</taxon>
    </lineage>
</organism>
<dbReference type="AlphaFoldDB" id="A0A1Q6R332"/>
<evidence type="ECO:0000259" key="7">
    <source>
        <dbReference type="PROSITE" id="PS51061"/>
    </source>
</evidence>
<dbReference type="InterPro" id="IPR036867">
    <property type="entry name" value="R3H_dom_sf"/>
</dbReference>
<dbReference type="InterPro" id="IPR038247">
    <property type="entry name" value="Jag_N_dom_sf"/>
</dbReference>
<dbReference type="PROSITE" id="PS51061">
    <property type="entry name" value="R3H"/>
    <property type="match status" value="1"/>
</dbReference>
<name>A0A1Q6R332_9FIRM</name>
<evidence type="ECO:0000256" key="2">
    <source>
        <dbReference type="ARBA" id="ARBA00022884"/>
    </source>
</evidence>
<dbReference type="SUPFAM" id="SSF82708">
    <property type="entry name" value="R3H domain"/>
    <property type="match status" value="1"/>
</dbReference>
<evidence type="ECO:0000256" key="5">
    <source>
        <dbReference type="ARBA" id="ARBA00023316"/>
    </source>
</evidence>
<dbReference type="HAMAP" id="MF_00867">
    <property type="entry name" value="KhpB"/>
    <property type="match status" value="1"/>
</dbReference>
<dbReference type="GO" id="GO:0003723">
    <property type="term" value="F:RNA binding"/>
    <property type="evidence" value="ECO:0007669"/>
    <property type="project" value="UniProtKB-UniRule"/>
</dbReference>
<dbReference type="InterPro" id="IPR001374">
    <property type="entry name" value="R3H_dom"/>
</dbReference>